<dbReference type="EMBL" id="CP016761">
    <property type="protein sequence ID" value="ANX10629.1"/>
    <property type="molecule type" value="Genomic_DNA"/>
</dbReference>
<feature type="transmembrane region" description="Helical" evidence="1">
    <location>
        <begin position="123"/>
        <end position="145"/>
    </location>
</feature>
<dbReference type="InterPro" id="IPR037522">
    <property type="entry name" value="HD_GYP_dom"/>
</dbReference>
<dbReference type="STRING" id="255247.ABE41_001120"/>
<feature type="domain" description="HD-GYP" evidence="3">
    <location>
        <begin position="150"/>
        <end position="345"/>
    </location>
</feature>
<evidence type="ECO:0000259" key="2">
    <source>
        <dbReference type="PROSITE" id="PS51831"/>
    </source>
</evidence>
<dbReference type="InterPro" id="IPR006675">
    <property type="entry name" value="HDIG_dom"/>
</dbReference>
<dbReference type="SUPFAM" id="SSF109604">
    <property type="entry name" value="HD-domain/PDEase-like"/>
    <property type="match status" value="1"/>
</dbReference>
<feature type="transmembrane region" description="Helical" evidence="1">
    <location>
        <begin position="59"/>
        <end position="80"/>
    </location>
</feature>
<name>A0A1B1YZS6_9BACL</name>
<dbReference type="CDD" id="cd00077">
    <property type="entry name" value="HDc"/>
    <property type="match status" value="1"/>
</dbReference>
<gene>
    <name evidence="4" type="ORF">ABE41_001120</name>
</gene>
<dbReference type="PROSITE" id="PS51831">
    <property type="entry name" value="HD"/>
    <property type="match status" value="1"/>
</dbReference>
<feature type="domain" description="HD" evidence="2">
    <location>
        <begin position="172"/>
        <end position="294"/>
    </location>
</feature>
<evidence type="ECO:0000256" key="1">
    <source>
        <dbReference type="SAM" id="Phobius"/>
    </source>
</evidence>
<dbReference type="NCBIfam" id="TIGR00277">
    <property type="entry name" value="HDIG"/>
    <property type="match status" value="1"/>
</dbReference>
<feature type="transmembrane region" description="Helical" evidence="1">
    <location>
        <begin position="7"/>
        <end position="25"/>
    </location>
</feature>
<dbReference type="PANTHER" id="PTHR43155">
    <property type="entry name" value="CYCLIC DI-GMP PHOSPHODIESTERASE PA4108-RELATED"/>
    <property type="match status" value="1"/>
</dbReference>
<sequence length="368" mass="42096">MIRNIKLGQLFIIGSALLQALHHYFIQPMELFYTFILLFLIGFLPALLMNYINKDWTKAVFVLCGIYVVSVSYTYVDYAIVQSAYFFLPVTALLLNDRRLYSLSSAGGFFSYLILSKDAAADYFAFISIYMIFCLLLFMVQTIVYKTVREKESVQQGVKAFSLAVEAKDVYTQGHSKRVAHYSMILARHGAFKNINPEELELTALIHDIGKISTPDAVLMKNGKLSQEEYEIMKKHPVDGMELAKSFGYSERVLKAILHHHERYDGLGYPYQLTGKDIPFYSRILAIADSFDAMTSNRAYRKAMTPWDAKKEIENQSGKMYDPAIVEVFNRAYYDMLLICEENEDIYNNVNLIAHKEVSSGLFEGKLS</sequence>
<organism evidence="4 5">
    <name type="scientific">Fictibacillus arsenicus</name>
    <dbReference type="NCBI Taxonomy" id="255247"/>
    <lineage>
        <taxon>Bacteria</taxon>
        <taxon>Bacillati</taxon>
        <taxon>Bacillota</taxon>
        <taxon>Bacilli</taxon>
        <taxon>Bacillales</taxon>
        <taxon>Fictibacillaceae</taxon>
        <taxon>Fictibacillus</taxon>
    </lineage>
</organism>
<dbReference type="Pfam" id="PF13487">
    <property type="entry name" value="HD_5"/>
    <property type="match status" value="1"/>
</dbReference>
<evidence type="ECO:0000313" key="5">
    <source>
        <dbReference type="Proteomes" id="UP000077412"/>
    </source>
</evidence>
<dbReference type="OrthoDB" id="9759601at2"/>
<protein>
    <submittedName>
        <fullName evidence="4">Uncharacterized protein</fullName>
    </submittedName>
</protein>
<keyword evidence="1" id="KW-1133">Transmembrane helix</keyword>
<keyword evidence="5" id="KW-1185">Reference proteome</keyword>
<dbReference type="InterPro" id="IPR006674">
    <property type="entry name" value="HD_domain"/>
</dbReference>
<dbReference type="SMART" id="SM00471">
    <property type="entry name" value="HDc"/>
    <property type="match status" value="1"/>
</dbReference>
<dbReference type="RefSeq" id="WP_066285687.1">
    <property type="nucleotide sequence ID" value="NZ_CP016761.1"/>
</dbReference>
<feature type="transmembrane region" description="Helical" evidence="1">
    <location>
        <begin position="31"/>
        <end position="52"/>
    </location>
</feature>
<keyword evidence="1" id="KW-0812">Transmembrane</keyword>
<evidence type="ECO:0000259" key="3">
    <source>
        <dbReference type="PROSITE" id="PS51832"/>
    </source>
</evidence>
<dbReference type="PANTHER" id="PTHR43155:SF2">
    <property type="entry name" value="CYCLIC DI-GMP PHOSPHODIESTERASE PA4108"/>
    <property type="match status" value="1"/>
</dbReference>
<reference evidence="4 5" key="1">
    <citation type="submission" date="2016-08" db="EMBL/GenBank/DDBJ databases">
        <title>Complete genome sequence of Fictibacillus arsenicus G25-54, a strain with toxicity to nematodes and a potential arsenic-resistance activity.</title>
        <authorList>
            <person name="Zheng Z."/>
        </authorList>
    </citation>
    <scope>NUCLEOTIDE SEQUENCE [LARGE SCALE GENOMIC DNA]</scope>
    <source>
        <strain evidence="4 5">G25-54</strain>
    </source>
</reference>
<dbReference type="Gene3D" id="1.10.3210.10">
    <property type="entry name" value="Hypothetical protein af1432"/>
    <property type="match status" value="1"/>
</dbReference>
<dbReference type="InterPro" id="IPR003607">
    <property type="entry name" value="HD/PDEase_dom"/>
</dbReference>
<keyword evidence="1" id="KW-0472">Membrane</keyword>
<dbReference type="KEGG" id="far:ABE41_001120"/>
<proteinExistence type="predicted"/>
<evidence type="ECO:0000313" key="4">
    <source>
        <dbReference type="EMBL" id="ANX10629.1"/>
    </source>
</evidence>
<dbReference type="Proteomes" id="UP000077412">
    <property type="component" value="Chromosome"/>
</dbReference>
<accession>A0A1B1YZS6</accession>
<dbReference type="PROSITE" id="PS51832">
    <property type="entry name" value="HD_GYP"/>
    <property type="match status" value="1"/>
</dbReference>
<dbReference type="AlphaFoldDB" id="A0A1B1YZS6"/>